<reference evidence="1 2" key="1">
    <citation type="submission" date="2020-11" db="EMBL/GenBank/DDBJ databases">
        <title>Pedobacter endophytica, an endophytic bacteria isolated form Carex pumila.</title>
        <authorList>
            <person name="Peng Y."/>
            <person name="Jiang L."/>
            <person name="Lee J."/>
        </authorList>
    </citation>
    <scope>NUCLEOTIDE SEQUENCE [LARGE SCALE GENOMIC DNA]</scope>
    <source>
        <strain evidence="1 2">JBR3-12</strain>
    </source>
</reference>
<proteinExistence type="predicted"/>
<dbReference type="AlphaFoldDB" id="A0A7S9KZC5"/>
<dbReference type="PROSITE" id="PS51257">
    <property type="entry name" value="PROKAR_LIPOPROTEIN"/>
    <property type="match status" value="1"/>
</dbReference>
<protein>
    <submittedName>
        <fullName evidence="1">Uncharacterized protein</fullName>
    </submittedName>
</protein>
<dbReference type="EMBL" id="CP064939">
    <property type="protein sequence ID" value="QPH39615.1"/>
    <property type="molecule type" value="Genomic_DNA"/>
</dbReference>
<dbReference type="RefSeq" id="WP_196099081.1">
    <property type="nucleotide sequence ID" value="NZ_CP064939.1"/>
</dbReference>
<dbReference type="Proteomes" id="UP000594759">
    <property type="component" value="Chromosome"/>
</dbReference>
<name>A0A7S9KZC5_9SPHI</name>
<evidence type="ECO:0000313" key="2">
    <source>
        <dbReference type="Proteomes" id="UP000594759"/>
    </source>
</evidence>
<accession>A0A7S9KZC5</accession>
<keyword evidence="2" id="KW-1185">Reference proteome</keyword>
<organism evidence="1 2">
    <name type="scientific">Pedobacter endophyticus</name>
    <dbReference type="NCBI Taxonomy" id="2789740"/>
    <lineage>
        <taxon>Bacteria</taxon>
        <taxon>Pseudomonadati</taxon>
        <taxon>Bacteroidota</taxon>
        <taxon>Sphingobacteriia</taxon>
        <taxon>Sphingobacteriales</taxon>
        <taxon>Sphingobacteriaceae</taxon>
        <taxon>Pedobacter</taxon>
    </lineage>
</organism>
<sequence length="175" mass="20237">MTKNLYVLLFASILFSCTEKKTEANNKLLYFDLQGYFKKESLRMKKANPSVFKTVSINGATESKKIKIADWEREFAVFINADINKASWKGSFQTNVADSKISYITNNKKIPVKKVTIARRDSTVSMVQIIIHNKNVLFQSNDTLTYYPDSLYDISKKQKIRILNEKNYKITGRLK</sequence>
<dbReference type="KEGG" id="pex:IZT61_21670"/>
<gene>
    <name evidence="1" type="ORF">IZT61_21670</name>
</gene>
<evidence type="ECO:0000313" key="1">
    <source>
        <dbReference type="EMBL" id="QPH39615.1"/>
    </source>
</evidence>